<dbReference type="InterPro" id="IPR017438">
    <property type="entry name" value="ATP-NAD_kinase_N"/>
</dbReference>
<dbReference type="PANTHER" id="PTHR12358:SF54">
    <property type="entry name" value="SPHINGOSINE KINASE RELATED PROTEIN"/>
    <property type="match status" value="1"/>
</dbReference>
<reference evidence="2" key="1">
    <citation type="submission" date="2020-05" db="EMBL/GenBank/DDBJ databases">
        <authorList>
            <person name="Chiriac C."/>
            <person name="Salcher M."/>
            <person name="Ghai R."/>
            <person name="Kavagutti S V."/>
        </authorList>
    </citation>
    <scope>NUCLEOTIDE SEQUENCE</scope>
</reference>
<sequence>MRILLIVNTAASSFSARKRVVIQKALSSDHEVEVVETVRGGHAQRLAHTAAVDGVDVVAVLGGDGTLNEAANGLVNTDTALAPLPGGSTNVYARTIGVANDAVEATGQLLASLERESFRRVGLGCVEDRYFLFHCGVGFDAAVVEKVEARRGIKKIAPHPFFAMNAFDAWLRTYDHKKSRFTVELDDGTKIDGGTMAIAAVSTPYTFVGKRPIIVTPNASLDRGFSLAVVQAHRALPMIGLVSRAIIGQHGLGRTHAAVVKDDLAGFTIEAEIPVPYQADGEFLGESTKLRFTHHAKALNIVMPTS</sequence>
<dbReference type="PROSITE" id="PS50146">
    <property type="entry name" value="DAGK"/>
    <property type="match status" value="1"/>
</dbReference>
<dbReference type="InterPro" id="IPR016064">
    <property type="entry name" value="NAD/diacylglycerol_kinase_sf"/>
</dbReference>
<accession>A0A6J6LI03</accession>
<dbReference type="InterPro" id="IPR001206">
    <property type="entry name" value="Diacylglycerol_kinase_cat_dom"/>
</dbReference>
<protein>
    <submittedName>
        <fullName evidence="2">Unannotated protein</fullName>
    </submittedName>
</protein>
<dbReference type="EMBL" id="CAEZWM010000105">
    <property type="protein sequence ID" value="CAB4659935.1"/>
    <property type="molecule type" value="Genomic_DNA"/>
</dbReference>
<dbReference type="Pfam" id="PF00781">
    <property type="entry name" value="DAGK_cat"/>
    <property type="match status" value="1"/>
</dbReference>
<dbReference type="Gene3D" id="3.40.50.10330">
    <property type="entry name" value="Probable inorganic polyphosphate/atp-NAD kinase, domain 1"/>
    <property type="match status" value="1"/>
</dbReference>
<dbReference type="SMART" id="SM00046">
    <property type="entry name" value="DAGKc"/>
    <property type="match status" value="1"/>
</dbReference>
<organism evidence="2">
    <name type="scientific">freshwater metagenome</name>
    <dbReference type="NCBI Taxonomy" id="449393"/>
    <lineage>
        <taxon>unclassified sequences</taxon>
        <taxon>metagenomes</taxon>
        <taxon>ecological metagenomes</taxon>
    </lineage>
</organism>
<evidence type="ECO:0000259" key="1">
    <source>
        <dbReference type="PROSITE" id="PS50146"/>
    </source>
</evidence>
<dbReference type="SUPFAM" id="SSF111331">
    <property type="entry name" value="NAD kinase/diacylglycerol kinase-like"/>
    <property type="match status" value="1"/>
</dbReference>
<feature type="domain" description="DAGKc" evidence="1">
    <location>
        <begin position="1"/>
        <end position="130"/>
    </location>
</feature>
<proteinExistence type="predicted"/>
<dbReference type="InterPro" id="IPR050187">
    <property type="entry name" value="Lipid_Phosphate_FormReg"/>
</dbReference>
<evidence type="ECO:0000313" key="2">
    <source>
        <dbReference type="EMBL" id="CAB4659935.1"/>
    </source>
</evidence>
<dbReference type="GO" id="GO:0016301">
    <property type="term" value="F:kinase activity"/>
    <property type="evidence" value="ECO:0007669"/>
    <property type="project" value="InterPro"/>
</dbReference>
<dbReference type="Gene3D" id="2.60.200.40">
    <property type="match status" value="1"/>
</dbReference>
<gene>
    <name evidence="2" type="ORF">UFOPK2242_00905</name>
</gene>
<name>A0A6J6LI03_9ZZZZ</name>
<dbReference type="AlphaFoldDB" id="A0A6J6LI03"/>
<dbReference type="PANTHER" id="PTHR12358">
    <property type="entry name" value="SPHINGOSINE KINASE"/>
    <property type="match status" value="1"/>
</dbReference>